<dbReference type="RefSeq" id="WP_093045612.1">
    <property type="nucleotide sequence ID" value="NZ_FNQR01000012.1"/>
</dbReference>
<dbReference type="InterPro" id="IPR025372">
    <property type="entry name" value="DUF4362"/>
</dbReference>
<dbReference type="Proteomes" id="UP000198584">
    <property type="component" value="Unassembled WGS sequence"/>
</dbReference>
<reference evidence="2" key="1">
    <citation type="submission" date="2016-10" db="EMBL/GenBank/DDBJ databases">
        <authorList>
            <person name="Varghese N."/>
            <person name="Submissions S."/>
        </authorList>
    </citation>
    <scope>NUCLEOTIDE SEQUENCE [LARGE SCALE GENOMIC DNA]</scope>
    <source>
        <strain evidence="2">CCM7597</strain>
    </source>
</reference>
<protein>
    <recommendedName>
        <fullName evidence="3">DUF4362 domain-containing protein</fullName>
    </recommendedName>
</protein>
<dbReference type="AlphaFoldDB" id="A0A1H4FMA7"/>
<accession>A0A1H4FMA7</accession>
<evidence type="ECO:0000313" key="2">
    <source>
        <dbReference type="Proteomes" id="UP000198584"/>
    </source>
</evidence>
<dbReference type="STRING" id="571932.SAMN05421743_11210"/>
<dbReference type="Pfam" id="PF14275">
    <property type="entry name" value="DUF4362"/>
    <property type="match status" value="1"/>
</dbReference>
<name>A0A1H4FMA7_9BACI</name>
<gene>
    <name evidence="1" type="ORF">SAMN05421743_11210</name>
</gene>
<evidence type="ECO:0000313" key="1">
    <source>
        <dbReference type="EMBL" id="SEA98503.1"/>
    </source>
</evidence>
<dbReference type="EMBL" id="FNQR01000012">
    <property type="protein sequence ID" value="SEA98503.1"/>
    <property type="molecule type" value="Genomic_DNA"/>
</dbReference>
<dbReference type="OrthoDB" id="1912370at2"/>
<dbReference type="PROSITE" id="PS51257">
    <property type="entry name" value="PROKAR_LIPOPROTEIN"/>
    <property type="match status" value="1"/>
</dbReference>
<sequence length="153" mass="16993">MKVPFFFSAIIVMSVLTACQQMDEPPDAKAHVSPETAIQRGDVVNLHGKTSNLDRFEKFLSSLDAGKKDDIRITSYTTEGDPIFYNLKFDGEKIHYTYDITMDAYAGTGKGIREAECADIASTKTEGERRYELSGCNSNAGESFLFTVREPEA</sequence>
<proteinExistence type="predicted"/>
<evidence type="ECO:0008006" key="3">
    <source>
        <dbReference type="Google" id="ProtNLM"/>
    </source>
</evidence>
<keyword evidence="2" id="KW-1185">Reference proteome</keyword>
<organism evidence="1 2">
    <name type="scientific">Thalassobacillus cyri</name>
    <dbReference type="NCBI Taxonomy" id="571932"/>
    <lineage>
        <taxon>Bacteria</taxon>
        <taxon>Bacillati</taxon>
        <taxon>Bacillota</taxon>
        <taxon>Bacilli</taxon>
        <taxon>Bacillales</taxon>
        <taxon>Bacillaceae</taxon>
        <taxon>Thalassobacillus</taxon>
    </lineage>
</organism>